<organism evidence="1 2">
    <name type="scientific">Sphaerodactylus townsendi</name>
    <dbReference type="NCBI Taxonomy" id="933632"/>
    <lineage>
        <taxon>Eukaryota</taxon>
        <taxon>Metazoa</taxon>
        <taxon>Chordata</taxon>
        <taxon>Craniata</taxon>
        <taxon>Vertebrata</taxon>
        <taxon>Euteleostomi</taxon>
        <taxon>Lepidosauria</taxon>
        <taxon>Squamata</taxon>
        <taxon>Bifurcata</taxon>
        <taxon>Gekkota</taxon>
        <taxon>Sphaerodactylidae</taxon>
        <taxon>Sphaerodactylus</taxon>
    </lineage>
</organism>
<sequence length="113" mass="12697">MAASTRAQVLRLYRALLRESQMFTSYGYRYGGLRDRSEPPGRAYSEVREGDAAHTCAALRVDRIAASFKSFICGVQPGGKLEIDALEGWVFPYAFENRGEFEPYTSKEISPSF</sequence>
<gene>
    <name evidence="1" type="ORF">K3G42_010012</name>
</gene>
<dbReference type="Proteomes" id="UP000827872">
    <property type="component" value="Linkage Group LG09"/>
</dbReference>
<dbReference type="EMBL" id="CM037622">
    <property type="protein sequence ID" value="KAH8003066.1"/>
    <property type="molecule type" value="Genomic_DNA"/>
</dbReference>
<keyword evidence="2" id="KW-1185">Reference proteome</keyword>
<evidence type="ECO:0000313" key="2">
    <source>
        <dbReference type="Proteomes" id="UP000827872"/>
    </source>
</evidence>
<evidence type="ECO:0000313" key="1">
    <source>
        <dbReference type="EMBL" id="KAH8003066.1"/>
    </source>
</evidence>
<name>A0ACB8FCV8_9SAUR</name>
<reference evidence="1" key="1">
    <citation type="submission" date="2021-08" db="EMBL/GenBank/DDBJ databases">
        <title>The first chromosome-level gecko genome reveals the dynamic sex chromosomes of Neotropical dwarf geckos (Sphaerodactylidae: Sphaerodactylus).</title>
        <authorList>
            <person name="Pinto B.J."/>
            <person name="Keating S.E."/>
            <person name="Gamble T."/>
        </authorList>
    </citation>
    <scope>NUCLEOTIDE SEQUENCE</scope>
    <source>
        <strain evidence="1">TG3544</strain>
    </source>
</reference>
<proteinExistence type="predicted"/>
<comment type="caution">
    <text evidence="1">The sequence shown here is derived from an EMBL/GenBank/DDBJ whole genome shotgun (WGS) entry which is preliminary data.</text>
</comment>
<accession>A0ACB8FCV8</accession>
<protein>
    <submittedName>
        <fullName evidence="1">Uncharacterized protein</fullName>
    </submittedName>
</protein>